<proteinExistence type="predicted"/>
<dbReference type="EMBL" id="JAALLZ010000006">
    <property type="protein sequence ID" value="NGU31151.1"/>
    <property type="molecule type" value="Genomic_DNA"/>
</dbReference>
<dbReference type="AlphaFoldDB" id="A0AAP6WRE9"/>
<reference evidence="1 2" key="1">
    <citation type="submission" date="2020-02" db="EMBL/GenBank/DDBJ databases">
        <title>Genomic Insights into the Phylogeny and Genetic Plasticity of the Human and Animal Enteric Pathogen Clostridium perfringens.</title>
        <authorList>
            <person name="Feng Y."/>
            <person name="Hu Y."/>
        </authorList>
    </citation>
    <scope>NUCLEOTIDE SEQUENCE [LARGE SCALE GENOMIC DNA]</scope>
    <source>
        <strain evidence="1 2">CP-40</strain>
    </source>
</reference>
<dbReference type="Proteomes" id="UP000481454">
    <property type="component" value="Unassembled WGS sequence"/>
</dbReference>
<name>A0AAP6WRE9_CLOPF</name>
<accession>A0AAP6WRE9</accession>
<comment type="caution">
    <text evidence="1">The sequence shown here is derived from an EMBL/GenBank/DDBJ whole genome shotgun (WGS) entry which is preliminary data.</text>
</comment>
<protein>
    <submittedName>
        <fullName evidence="1">Uncharacterized protein</fullName>
    </submittedName>
</protein>
<organism evidence="1 2">
    <name type="scientific">Clostridium perfringens</name>
    <dbReference type="NCBI Taxonomy" id="1502"/>
    <lineage>
        <taxon>Bacteria</taxon>
        <taxon>Bacillati</taxon>
        <taxon>Bacillota</taxon>
        <taxon>Clostridia</taxon>
        <taxon>Eubacteriales</taxon>
        <taxon>Clostridiaceae</taxon>
        <taxon>Clostridium</taxon>
    </lineage>
</organism>
<evidence type="ECO:0000313" key="2">
    <source>
        <dbReference type="Proteomes" id="UP000481454"/>
    </source>
</evidence>
<evidence type="ECO:0000313" key="1">
    <source>
        <dbReference type="EMBL" id="NGU31151.1"/>
    </source>
</evidence>
<gene>
    <name evidence="1" type="ORF">G6Z34_13760</name>
</gene>
<sequence>MSSKEYWNSDNLEWGNSEEYKYIDDLDSLIVLSKEITKTLNRIRNREEWCIDCGKEKIKIDYFDIEDKLQNISKLIKVKLKEIKQR</sequence>
<dbReference type="RefSeq" id="WP_164801089.1">
    <property type="nucleotide sequence ID" value="NZ_JAALLZ010000006.1"/>
</dbReference>